<keyword evidence="3" id="KW-1185">Reference proteome</keyword>
<evidence type="ECO:0000313" key="3">
    <source>
        <dbReference type="Proteomes" id="UP000499080"/>
    </source>
</evidence>
<gene>
    <name evidence="2" type="ORF">AVEN_99381_1</name>
</gene>
<comment type="caution">
    <text evidence="2">The sequence shown here is derived from an EMBL/GenBank/DDBJ whole genome shotgun (WGS) entry which is preliminary data.</text>
</comment>
<dbReference type="EMBL" id="BGPR01001518">
    <property type="protein sequence ID" value="GBM55849.1"/>
    <property type="molecule type" value="Genomic_DNA"/>
</dbReference>
<feature type="region of interest" description="Disordered" evidence="1">
    <location>
        <begin position="1"/>
        <end position="36"/>
    </location>
</feature>
<evidence type="ECO:0000256" key="1">
    <source>
        <dbReference type="SAM" id="MobiDB-lite"/>
    </source>
</evidence>
<accession>A0A4Y2GSN8</accession>
<proteinExistence type="predicted"/>
<protein>
    <submittedName>
        <fullName evidence="2">Uncharacterized protein</fullName>
    </submittedName>
</protein>
<dbReference type="Proteomes" id="UP000499080">
    <property type="component" value="Unassembled WGS sequence"/>
</dbReference>
<feature type="compositionally biased region" description="Polar residues" evidence="1">
    <location>
        <begin position="10"/>
        <end position="36"/>
    </location>
</feature>
<reference evidence="2 3" key="1">
    <citation type="journal article" date="2019" name="Sci. Rep.">
        <title>Orb-weaving spider Araneus ventricosus genome elucidates the spidroin gene catalogue.</title>
        <authorList>
            <person name="Kono N."/>
            <person name="Nakamura H."/>
            <person name="Ohtoshi R."/>
            <person name="Moran D.A.P."/>
            <person name="Shinohara A."/>
            <person name="Yoshida Y."/>
            <person name="Fujiwara M."/>
            <person name="Mori M."/>
            <person name="Tomita M."/>
            <person name="Arakawa K."/>
        </authorList>
    </citation>
    <scope>NUCLEOTIDE SEQUENCE [LARGE SCALE GENOMIC DNA]</scope>
</reference>
<sequence length="101" mass="11304">MGLLSEKGTKSCQTSEGKNRNHLQFGSRSEIGSQETEIAQKMRRERLFFLVKGKASILSQTRQLSDPIWPSIFSASSSVLAKKRIVSGRPSIKRGPRIHSF</sequence>
<organism evidence="2 3">
    <name type="scientific">Araneus ventricosus</name>
    <name type="common">Orbweaver spider</name>
    <name type="synonym">Epeira ventricosa</name>
    <dbReference type="NCBI Taxonomy" id="182803"/>
    <lineage>
        <taxon>Eukaryota</taxon>
        <taxon>Metazoa</taxon>
        <taxon>Ecdysozoa</taxon>
        <taxon>Arthropoda</taxon>
        <taxon>Chelicerata</taxon>
        <taxon>Arachnida</taxon>
        <taxon>Araneae</taxon>
        <taxon>Araneomorphae</taxon>
        <taxon>Entelegynae</taxon>
        <taxon>Araneoidea</taxon>
        <taxon>Araneidae</taxon>
        <taxon>Araneus</taxon>
    </lineage>
</organism>
<evidence type="ECO:0000313" key="2">
    <source>
        <dbReference type="EMBL" id="GBM55849.1"/>
    </source>
</evidence>
<dbReference type="AlphaFoldDB" id="A0A4Y2GSN8"/>
<name>A0A4Y2GSN8_ARAVE</name>